<dbReference type="NCBIfam" id="TIGR00797">
    <property type="entry name" value="matE"/>
    <property type="match status" value="1"/>
</dbReference>
<dbReference type="PIR" id="E84155">
    <property type="entry name" value="E84155"/>
</dbReference>
<accession>Q9K5P3</accession>
<feature type="transmembrane region" description="Helical" evidence="8">
    <location>
        <begin position="167"/>
        <end position="187"/>
    </location>
</feature>
<keyword evidence="6 8" id="KW-1133">Transmembrane helix</keyword>
<dbReference type="PANTHER" id="PTHR43823">
    <property type="entry name" value="SPORULATION PROTEIN YKVU"/>
    <property type="match status" value="1"/>
</dbReference>
<keyword evidence="7 8" id="KW-0472">Membrane</keyword>
<dbReference type="GO" id="GO:0005886">
    <property type="term" value="C:plasma membrane"/>
    <property type="evidence" value="ECO:0007669"/>
    <property type="project" value="UniProtKB-SubCell"/>
</dbReference>
<dbReference type="HOGENOM" id="CLU_012893_0_2_9"/>
<feature type="transmembrane region" description="Helical" evidence="8">
    <location>
        <begin position="247"/>
        <end position="266"/>
    </location>
</feature>
<dbReference type="InterPro" id="IPR048279">
    <property type="entry name" value="MdtK-like"/>
</dbReference>
<keyword evidence="3" id="KW-0813">Transport</keyword>
<dbReference type="STRING" id="272558.gene:10729963"/>
<feature type="transmembrane region" description="Helical" evidence="8">
    <location>
        <begin position="418"/>
        <end position="437"/>
    </location>
</feature>
<feature type="transmembrane region" description="Helical" evidence="8">
    <location>
        <begin position="363"/>
        <end position="384"/>
    </location>
</feature>
<evidence type="ECO:0000256" key="8">
    <source>
        <dbReference type="SAM" id="Phobius"/>
    </source>
</evidence>
<gene>
    <name evidence="9" type="ordered locus">BH4045</name>
</gene>
<dbReference type="PIRSF" id="PIRSF006603">
    <property type="entry name" value="DinF"/>
    <property type="match status" value="1"/>
</dbReference>
<keyword evidence="10" id="KW-1185">Reference proteome</keyword>
<feature type="transmembrane region" description="Helical" evidence="8">
    <location>
        <begin position="136"/>
        <end position="155"/>
    </location>
</feature>
<feature type="transmembrane region" description="Helical" evidence="8">
    <location>
        <begin position="391"/>
        <end position="412"/>
    </location>
</feature>
<feature type="transmembrane region" description="Helical" evidence="8">
    <location>
        <begin position="55"/>
        <end position="78"/>
    </location>
</feature>
<feature type="transmembrane region" description="Helical" evidence="8">
    <location>
        <begin position="193"/>
        <end position="218"/>
    </location>
</feature>
<dbReference type="GO" id="GO:0042910">
    <property type="term" value="F:xenobiotic transmembrane transporter activity"/>
    <property type="evidence" value="ECO:0007669"/>
    <property type="project" value="InterPro"/>
</dbReference>
<reference evidence="9 10" key="1">
    <citation type="journal article" date="2000" name="Nucleic Acids Res.">
        <title>Complete genome sequence of the alkaliphilic bacterium Bacillus halodurans and genomic sequence comparison with Bacillus subtilis.</title>
        <authorList>
            <person name="Takami H."/>
            <person name="Nakasone K."/>
            <person name="Takaki Y."/>
            <person name="Maeno G."/>
            <person name="Sasaki R."/>
            <person name="Masui N."/>
            <person name="Fuji F."/>
            <person name="Hirama C."/>
            <person name="Nakamura Y."/>
            <person name="Ogasawara N."/>
            <person name="Kuhara S."/>
            <person name="Horikoshi K."/>
        </authorList>
    </citation>
    <scope>NUCLEOTIDE SEQUENCE [LARGE SCALE GENOMIC DNA]</scope>
    <source>
        <strain evidence="10">ATCC BAA-125 / DSM 18197 / FERM 7344 / JCM 9153 / C-125</strain>
    </source>
</reference>
<name>Q9K5P3_HALH5</name>
<keyword evidence="4" id="KW-1003">Cell membrane</keyword>
<dbReference type="AlphaFoldDB" id="Q9K5P3"/>
<feature type="transmembrane region" description="Helical" evidence="8">
    <location>
        <begin position="272"/>
        <end position="295"/>
    </location>
</feature>
<evidence type="ECO:0000256" key="3">
    <source>
        <dbReference type="ARBA" id="ARBA00022448"/>
    </source>
</evidence>
<protein>
    <submittedName>
        <fullName evidence="9">BH4045 protein</fullName>
    </submittedName>
</protein>
<organism evidence="9 10">
    <name type="scientific">Halalkalibacterium halodurans (strain ATCC BAA-125 / DSM 18197 / FERM 7344 / JCM 9153 / C-125)</name>
    <name type="common">Bacillus halodurans</name>
    <dbReference type="NCBI Taxonomy" id="272558"/>
    <lineage>
        <taxon>Bacteria</taxon>
        <taxon>Bacillati</taxon>
        <taxon>Bacillota</taxon>
        <taxon>Bacilli</taxon>
        <taxon>Bacillales</taxon>
        <taxon>Bacillaceae</taxon>
        <taxon>Halalkalibacterium (ex Joshi et al. 2022)</taxon>
    </lineage>
</organism>
<comment type="subcellular location">
    <subcellularLocation>
        <location evidence="1">Cell membrane</location>
        <topology evidence="1">Multi-pass membrane protein</topology>
    </subcellularLocation>
</comment>
<evidence type="ECO:0000256" key="6">
    <source>
        <dbReference type="ARBA" id="ARBA00022989"/>
    </source>
</evidence>
<proteinExistence type="inferred from homology"/>
<evidence type="ECO:0000256" key="7">
    <source>
        <dbReference type="ARBA" id="ARBA00023136"/>
    </source>
</evidence>
<evidence type="ECO:0000256" key="5">
    <source>
        <dbReference type="ARBA" id="ARBA00022692"/>
    </source>
</evidence>
<dbReference type="Pfam" id="PF01554">
    <property type="entry name" value="MatE"/>
    <property type="match status" value="2"/>
</dbReference>
<dbReference type="RefSeq" id="WP_010900169.1">
    <property type="nucleotide sequence ID" value="NC_002570.2"/>
</dbReference>
<keyword evidence="5 8" id="KW-0812">Transmembrane</keyword>
<dbReference type="DNASU" id="892797"/>
<dbReference type="InterPro" id="IPR002528">
    <property type="entry name" value="MATE_fam"/>
</dbReference>
<evidence type="ECO:0000256" key="1">
    <source>
        <dbReference type="ARBA" id="ARBA00004651"/>
    </source>
</evidence>
<dbReference type="KEGG" id="bha:BH4045"/>
<dbReference type="Proteomes" id="UP000001258">
    <property type="component" value="Chromosome"/>
</dbReference>
<dbReference type="EMBL" id="BA000004">
    <property type="protein sequence ID" value="BAB07764.1"/>
    <property type="molecule type" value="Genomic_DNA"/>
</dbReference>
<dbReference type="eggNOG" id="COG0534">
    <property type="taxonomic scope" value="Bacteria"/>
</dbReference>
<feature type="transmembrane region" description="Helical" evidence="8">
    <location>
        <begin position="12"/>
        <end position="35"/>
    </location>
</feature>
<comment type="similarity">
    <text evidence="2">Belongs to the multi antimicrobial extrusion (MATE) (TC 2.A.66.1) family.</text>
</comment>
<feature type="transmembrane region" description="Helical" evidence="8">
    <location>
        <begin position="316"/>
        <end position="343"/>
    </location>
</feature>
<evidence type="ECO:0000256" key="2">
    <source>
        <dbReference type="ARBA" id="ARBA00010199"/>
    </source>
</evidence>
<dbReference type="GO" id="GO:0015297">
    <property type="term" value="F:antiporter activity"/>
    <property type="evidence" value="ECO:0007669"/>
    <property type="project" value="InterPro"/>
</dbReference>
<evidence type="ECO:0000313" key="10">
    <source>
        <dbReference type="Proteomes" id="UP000001258"/>
    </source>
</evidence>
<dbReference type="PANTHER" id="PTHR43823:SF3">
    <property type="entry name" value="MULTIDRUG EXPORT PROTEIN MEPA"/>
    <property type="match status" value="1"/>
</dbReference>
<sequence length="447" mass="48574">MEMSKQLGKKFNLLTLLAYAAPTMALMLFMSIYTMVDGMFIARYVGATALSAVNIFFPIYGLIIAIALMLGTGANAIIAKKIGENNEEEAKENFTFIVICGAVLGLVITVFGLLLMEPILLMLGAGATEELFDFTYTYAKIILCTSPFMILQMLFQNFFVTAGKPNLGLTITVVGGVANIVLDYVFIVLLQMGIAGAGIATAIGIFIPAAYGFVYFIYNKESGLHFVKPKVDGKVLLNSCINGSSEMVSNLASSIVTFAFNLLMIKHLGVDGVAAITIMLYVMFILSSISMGYSAGVAPIISYNYGSKNSSQLKRVFNYSLLIIVIGSVTMYGVSMMFGAYFIQFMAPEGSAVYHIAIEGLNIFSISFLFMGFNIFSSMVFTAFSNGKISAAISFLRTLVFVLASLWILPAILGVTGIWLAIPLAEILSVIVCIFFLTHYRNDYHYA</sequence>
<feature type="transmembrane region" description="Helical" evidence="8">
    <location>
        <begin position="94"/>
        <end position="116"/>
    </location>
</feature>
<dbReference type="InterPro" id="IPR051327">
    <property type="entry name" value="MATE_MepA_subfamily"/>
</dbReference>
<evidence type="ECO:0000313" key="9">
    <source>
        <dbReference type="EMBL" id="BAB07764.1"/>
    </source>
</evidence>
<evidence type="ECO:0000256" key="4">
    <source>
        <dbReference type="ARBA" id="ARBA00022475"/>
    </source>
</evidence>